<keyword evidence="3" id="KW-1185">Reference proteome</keyword>
<dbReference type="Pfam" id="PF04965">
    <property type="entry name" value="GPW_gp25"/>
    <property type="match status" value="1"/>
</dbReference>
<reference evidence="2 3" key="1">
    <citation type="submission" date="2016-11" db="EMBL/GenBank/DDBJ databases">
        <title>Draft Genome Sequences of Nine Cyanobacterial Strains from Diverse Habitats.</title>
        <authorList>
            <person name="Zhu T."/>
            <person name="Hou S."/>
            <person name="Lu X."/>
            <person name="Hess W.R."/>
        </authorList>
    </citation>
    <scope>NUCLEOTIDE SEQUENCE [LARGE SCALE GENOMIC DNA]</scope>
    <source>
        <strain evidence="2 3">NIES-30</strain>
    </source>
</reference>
<dbReference type="EMBL" id="MRCG01000009">
    <property type="protein sequence ID" value="OKH47525.1"/>
    <property type="molecule type" value="Genomic_DNA"/>
</dbReference>
<protein>
    <recommendedName>
        <fullName evidence="1">IraD/Gp25-like domain-containing protein</fullName>
    </recommendedName>
</protein>
<comment type="caution">
    <text evidence="2">The sequence shown here is derived from an EMBL/GenBank/DDBJ whole genome shotgun (WGS) entry which is preliminary data.</text>
</comment>
<dbReference type="Proteomes" id="UP000185557">
    <property type="component" value="Unassembled WGS sequence"/>
</dbReference>
<organism evidence="2 3">
    <name type="scientific">Phormidium tenue NIES-30</name>
    <dbReference type="NCBI Taxonomy" id="549789"/>
    <lineage>
        <taxon>Bacteria</taxon>
        <taxon>Bacillati</taxon>
        <taxon>Cyanobacteriota</taxon>
        <taxon>Cyanophyceae</taxon>
        <taxon>Oscillatoriophycideae</taxon>
        <taxon>Oscillatoriales</taxon>
        <taxon>Oscillatoriaceae</taxon>
        <taxon>Phormidium</taxon>
    </lineage>
</organism>
<evidence type="ECO:0000313" key="2">
    <source>
        <dbReference type="EMBL" id="OKH47525.1"/>
    </source>
</evidence>
<dbReference type="RefSeq" id="WP_073609001.1">
    <property type="nucleotide sequence ID" value="NZ_MRCG01000009.1"/>
</dbReference>
<name>A0A1U7J4V0_9CYAN</name>
<dbReference type="AlphaFoldDB" id="A0A1U7J4V0"/>
<dbReference type="OrthoDB" id="9802846at2"/>
<feature type="domain" description="IraD/Gp25-like" evidence="1">
    <location>
        <begin position="26"/>
        <end position="114"/>
    </location>
</feature>
<evidence type="ECO:0000313" key="3">
    <source>
        <dbReference type="Proteomes" id="UP000185557"/>
    </source>
</evidence>
<proteinExistence type="predicted"/>
<dbReference type="InterPro" id="IPR007048">
    <property type="entry name" value="IraD/Gp25-like"/>
</dbReference>
<sequence length="126" mass="14134">MTPPDGRHLSFPFRIGVDGRTAQVSSLEQHVRDELMQLVLTNLGERLFLPEFGTGVRRLVFENAGEITAAAAKATLTQALSRWLGQRVTPEELTVESNNETITVDLRYRVAGTPDQRRLRFERQGG</sequence>
<gene>
    <name evidence="2" type="ORF">NIES30_13795</name>
</gene>
<dbReference type="STRING" id="549789.NIES30_13795"/>
<accession>A0A1U7J4V0</accession>
<dbReference type="SUPFAM" id="SSF160719">
    <property type="entry name" value="gpW/gp25-like"/>
    <property type="match status" value="1"/>
</dbReference>
<dbReference type="Gene3D" id="3.10.450.40">
    <property type="match status" value="1"/>
</dbReference>
<evidence type="ECO:0000259" key="1">
    <source>
        <dbReference type="Pfam" id="PF04965"/>
    </source>
</evidence>